<reference evidence="4 5" key="1">
    <citation type="submission" date="2019-07" db="EMBL/GenBank/DDBJ databases">
        <title>Genomics analysis of Aphanomyces spp. identifies a new class of oomycete effector associated with host adaptation.</title>
        <authorList>
            <person name="Gaulin E."/>
        </authorList>
    </citation>
    <scope>NUCLEOTIDE SEQUENCE [LARGE SCALE GENOMIC DNA]</scope>
    <source>
        <strain evidence="4 5">ATCC 201684</strain>
    </source>
</reference>
<keyword evidence="1" id="KW-0238">DNA-binding</keyword>
<organism evidence="4 5">
    <name type="scientific">Aphanomyces euteiches</name>
    <dbReference type="NCBI Taxonomy" id="100861"/>
    <lineage>
        <taxon>Eukaryota</taxon>
        <taxon>Sar</taxon>
        <taxon>Stramenopiles</taxon>
        <taxon>Oomycota</taxon>
        <taxon>Saprolegniomycetes</taxon>
        <taxon>Saprolegniales</taxon>
        <taxon>Verrucalvaceae</taxon>
        <taxon>Aphanomyces</taxon>
    </lineage>
</organism>
<protein>
    <submittedName>
        <fullName evidence="4">Uncharacterized protein</fullName>
    </submittedName>
</protein>
<feature type="region of interest" description="Disordered" evidence="3">
    <location>
        <begin position="437"/>
        <end position="457"/>
    </location>
</feature>
<accession>A0A6G0X533</accession>
<dbReference type="PANTHER" id="PTHR21677:SF1">
    <property type="entry name" value="PROTEIN CRAMPED-LIKE"/>
    <property type="match status" value="1"/>
</dbReference>
<dbReference type="GO" id="GO:0005634">
    <property type="term" value="C:nucleus"/>
    <property type="evidence" value="ECO:0007669"/>
    <property type="project" value="TreeGrafter"/>
</dbReference>
<dbReference type="GO" id="GO:0003677">
    <property type="term" value="F:DNA binding"/>
    <property type="evidence" value="ECO:0007669"/>
    <property type="project" value="UniProtKB-KW"/>
</dbReference>
<dbReference type="AlphaFoldDB" id="A0A6G0X533"/>
<keyword evidence="2" id="KW-0539">Nucleus</keyword>
<comment type="caution">
    <text evidence="4">The sequence shown here is derived from an EMBL/GenBank/DDBJ whole genome shotgun (WGS) entry which is preliminary data.</text>
</comment>
<feature type="region of interest" description="Disordered" evidence="3">
    <location>
        <begin position="524"/>
        <end position="543"/>
    </location>
</feature>
<evidence type="ECO:0000256" key="2">
    <source>
        <dbReference type="ARBA" id="ARBA00023242"/>
    </source>
</evidence>
<gene>
    <name evidence="4" type="ORF">Ae201684_008301</name>
</gene>
<dbReference type="InterPro" id="IPR055315">
    <property type="entry name" value="Cramped-like"/>
</dbReference>
<keyword evidence="5" id="KW-1185">Reference proteome</keyword>
<evidence type="ECO:0000313" key="5">
    <source>
        <dbReference type="Proteomes" id="UP000481153"/>
    </source>
</evidence>
<evidence type="ECO:0000256" key="3">
    <source>
        <dbReference type="SAM" id="MobiDB-lite"/>
    </source>
</evidence>
<proteinExistence type="predicted"/>
<dbReference type="GO" id="GO:0007389">
    <property type="term" value="P:pattern specification process"/>
    <property type="evidence" value="ECO:0007669"/>
    <property type="project" value="TreeGrafter"/>
</dbReference>
<name>A0A6G0X533_9STRA</name>
<dbReference type="PANTHER" id="PTHR21677">
    <property type="entry name" value="CRAMPED PROTEIN"/>
    <property type="match status" value="1"/>
</dbReference>
<dbReference type="GO" id="GO:0003682">
    <property type="term" value="F:chromatin binding"/>
    <property type="evidence" value="ECO:0007669"/>
    <property type="project" value="InterPro"/>
</dbReference>
<dbReference type="Proteomes" id="UP000481153">
    <property type="component" value="Unassembled WGS sequence"/>
</dbReference>
<evidence type="ECO:0000313" key="4">
    <source>
        <dbReference type="EMBL" id="KAF0735088.1"/>
    </source>
</evidence>
<feature type="region of interest" description="Disordered" evidence="3">
    <location>
        <begin position="473"/>
        <end position="494"/>
    </location>
</feature>
<dbReference type="VEuPathDB" id="FungiDB:AeMF1_015923"/>
<feature type="region of interest" description="Disordered" evidence="3">
    <location>
        <begin position="58"/>
        <end position="90"/>
    </location>
</feature>
<evidence type="ECO:0000256" key="1">
    <source>
        <dbReference type="ARBA" id="ARBA00023125"/>
    </source>
</evidence>
<sequence>MPVDASDKENCVDTSWITPVALEDGWLDKMDSTLTSVHEELFPDLSWSDSSEAFFHPTTPETIGYVDETPPAKKNTSPPKPQPKKAKAEASRFLLDSANKTHTGNPIDHVADMSFLDKMPPLPDDDTTPAIVSSPFMTLRGEKSTKRSWGGWSWDDQCVFFQAMKRSWTSASVLPRRWEQLTRKLPHKSVSAIQHFYSAMVSHVHYMLLLVHEPLNVESPEEIRFALSCWHRVCSSELDISNPLHKKRLAGRLKNTLLKSRKSSEAAISAQQMKRGLPPPQPPAITVHTPIVRKKRPLQSPDAPQRTSMTPLDDAKRFKVSPGDAKKKQIKVRFVPIDKTTQSLVARIGARPKVELKMNGSKRISDVCSHMMTKWAAVQPLVGPDALFRVVPLGDRLHPGWSADDISVTCWDIFHQYSRPLIDDDIVTLEYRWTASSTSPQHPTTTPPQHEPQAPTPATTYITLDFLPPPDEDLHWTPSLPLPPTETSTDFNGFLDEGPGACTAWMESLLPHSSSLLDTVPTEPAKVHPVRQKKRITPTLISK</sequence>
<dbReference type="EMBL" id="VJMJ01000101">
    <property type="protein sequence ID" value="KAF0735088.1"/>
    <property type="molecule type" value="Genomic_DNA"/>
</dbReference>
<feature type="region of interest" description="Disordered" evidence="3">
    <location>
        <begin position="265"/>
        <end position="285"/>
    </location>
</feature>